<dbReference type="AlphaFoldDB" id="A0A2S2R629"/>
<dbReference type="SUPFAM" id="SSF49764">
    <property type="entry name" value="HSP20-like chaperones"/>
    <property type="match status" value="1"/>
</dbReference>
<protein>
    <submittedName>
        <fullName evidence="1">Uncharacterized protein</fullName>
    </submittedName>
</protein>
<dbReference type="EMBL" id="GGMS01016276">
    <property type="protein sequence ID" value="MBY85479.1"/>
    <property type="molecule type" value="Transcribed_RNA"/>
</dbReference>
<gene>
    <name evidence="1" type="ORF">g.151510</name>
</gene>
<evidence type="ECO:0000313" key="1">
    <source>
        <dbReference type="EMBL" id="MBY85479.1"/>
    </source>
</evidence>
<proteinExistence type="predicted"/>
<organism evidence="1">
    <name type="scientific">Sipha flava</name>
    <name type="common">yellow sugarcane aphid</name>
    <dbReference type="NCBI Taxonomy" id="143950"/>
    <lineage>
        <taxon>Eukaryota</taxon>
        <taxon>Metazoa</taxon>
        <taxon>Ecdysozoa</taxon>
        <taxon>Arthropoda</taxon>
        <taxon>Hexapoda</taxon>
        <taxon>Insecta</taxon>
        <taxon>Pterygota</taxon>
        <taxon>Neoptera</taxon>
        <taxon>Paraneoptera</taxon>
        <taxon>Hemiptera</taxon>
        <taxon>Sternorrhyncha</taxon>
        <taxon>Aphidomorpha</taxon>
        <taxon>Aphidoidea</taxon>
        <taxon>Aphididae</taxon>
        <taxon>Sipha</taxon>
    </lineage>
</organism>
<accession>A0A2S2R629</accession>
<reference evidence="1" key="1">
    <citation type="submission" date="2018-04" db="EMBL/GenBank/DDBJ databases">
        <title>Transcriptome assembly of Sipha flava.</title>
        <authorList>
            <person name="Scully E.D."/>
            <person name="Geib S.M."/>
            <person name="Palmer N.A."/>
            <person name="Koch K."/>
            <person name="Bradshaw J."/>
            <person name="Heng-Moss T."/>
            <person name="Sarath G."/>
        </authorList>
    </citation>
    <scope>NUCLEOTIDE SEQUENCE</scope>
</reference>
<dbReference type="Gene3D" id="2.60.40.790">
    <property type="match status" value="1"/>
</dbReference>
<dbReference type="InterPro" id="IPR008978">
    <property type="entry name" value="HSP20-like_chaperone"/>
</dbReference>
<name>A0A2S2R629_9HEMI</name>
<sequence>MCLHDFQHFRSTHCWHRYATANVRQVSCFRATGRTQISLFQQRPVGVSADVKYGVRAVRNLRRQRRVRRLRATATPKFIHVSPNSGSTAAVQLDIEVGKKFQPHSYIRTRLTDMSDKSTVNLQETDRAFIDYLDQNMLGSKVTANISPTQLINESHCGVMIDTSEILNKITQQCDVMYSDQSINNNDFFVKNRNDTNNFEDEMELEKLNISLKTTFSEQFVFDKKCNNIKKQINNIYNKDMIPSKSVIEKNYTQRFTTNQSIEKIKIFDSMMIHSRALELKNHDLKSETENWRNLCETCNTIENSHIPVCVWSQDDNNIYLNLNIIKIDNFRVNCTMQSIMFNAQYKDVSYTFCAMLYGFIRPKITHSISVEGVCIKARKLYRGSNKIILFKVKFSIEIYQPKILFILIIYFNKIY</sequence>